<feature type="transmembrane region" description="Helical" evidence="1">
    <location>
        <begin position="362"/>
        <end position="380"/>
    </location>
</feature>
<protein>
    <submittedName>
        <fullName evidence="4">7TM-DISM domain-containing protein</fullName>
    </submittedName>
</protein>
<feature type="domain" description="7TM-DISM receptor extracellular" evidence="3">
    <location>
        <begin position="185"/>
        <end position="379"/>
    </location>
</feature>
<reference evidence="4" key="1">
    <citation type="submission" date="2024-05" db="EMBL/GenBank/DDBJ databases">
        <title>Alkalihalobacillus sp. strain MEB203 novel alkaliphilic bacterium from Lonar Lake, India.</title>
        <authorList>
            <person name="Joshi A."/>
            <person name="Thite S."/>
            <person name="Mengade P."/>
        </authorList>
    </citation>
    <scope>NUCLEOTIDE SEQUENCE</scope>
    <source>
        <strain evidence="4">MEB 203</strain>
    </source>
</reference>
<feature type="transmembrane region" description="Helical" evidence="1">
    <location>
        <begin position="332"/>
        <end position="356"/>
    </location>
</feature>
<keyword evidence="5" id="KW-1185">Reference proteome</keyword>
<feature type="transmembrane region" description="Helical" evidence="1">
    <location>
        <begin position="304"/>
        <end position="325"/>
    </location>
</feature>
<evidence type="ECO:0000313" key="5">
    <source>
        <dbReference type="Proteomes" id="UP001148125"/>
    </source>
</evidence>
<dbReference type="EMBL" id="JAOTPO010000013">
    <property type="protein sequence ID" value="MDE5415050.1"/>
    <property type="molecule type" value="Genomic_DNA"/>
</dbReference>
<evidence type="ECO:0000256" key="2">
    <source>
        <dbReference type="SAM" id="SignalP"/>
    </source>
</evidence>
<dbReference type="Pfam" id="PF07695">
    <property type="entry name" value="7TMR-DISM_7TM"/>
    <property type="match status" value="1"/>
</dbReference>
<evidence type="ECO:0000313" key="4">
    <source>
        <dbReference type="EMBL" id="MDE5415050.1"/>
    </source>
</evidence>
<accession>A0ABT5VIG7</accession>
<evidence type="ECO:0000259" key="3">
    <source>
        <dbReference type="Pfam" id="PF07695"/>
    </source>
</evidence>
<dbReference type="RefSeq" id="WP_275119658.1">
    <property type="nucleotide sequence ID" value="NZ_JAOTPO010000013.1"/>
</dbReference>
<evidence type="ECO:0000256" key="1">
    <source>
        <dbReference type="SAM" id="Phobius"/>
    </source>
</evidence>
<keyword evidence="1" id="KW-0472">Membrane</keyword>
<name>A0ABT5VIG7_9BACI</name>
<proteinExistence type="predicted"/>
<keyword evidence="1" id="KW-0812">Transmembrane</keyword>
<gene>
    <name evidence="4" type="ORF">N7Z68_16935</name>
</gene>
<sequence length="393" mass="44723">MKAKAVLILFLLMMTNTIFFTDSASSQGDASSPSLQRMEQGWEYQWVESVEADTGIPQTGWLPTENVKELDEPREDREILYLRNTFPDGGWIDPAIFISFMYGTFEVYQGDQLIYQFGNIPEADTVTYRGYNRRHFIELDPTVASDQITIRSYSNGNLIGVSGAVSAGSHSSYLTKMIRDDFDKIVIGAIQIFITVLALIFFIIKRFSVLYLAYAAMTFCAALYSFSITGSKQFIIDVPYVWIYVFQIAVFFRSAFDLMIIDKLFGPGYKKWVRRLWQIHLGLAVIAFTLSVTNPDYFTVTKGIFEKLSGFEVLLILAIVIRVFLRNTDAKIYAVGFLFMAGFMIRDLLVFTGVIYLKEFYLLGHIGQFALVLAIGIILVRQHRGAGDRLKIR</sequence>
<comment type="caution">
    <text evidence="4">The sequence shown here is derived from an EMBL/GenBank/DDBJ whole genome shotgun (WGS) entry which is preliminary data.</text>
</comment>
<keyword evidence="1" id="KW-1133">Transmembrane helix</keyword>
<dbReference type="Proteomes" id="UP001148125">
    <property type="component" value="Unassembled WGS sequence"/>
</dbReference>
<organism evidence="4 5">
    <name type="scientific">Alkalihalobacterium chitinilyticum</name>
    <dbReference type="NCBI Taxonomy" id="2980103"/>
    <lineage>
        <taxon>Bacteria</taxon>
        <taxon>Bacillati</taxon>
        <taxon>Bacillota</taxon>
        <taxon>Bacilli</taxon>
        <taxon>Bacillales</taxon>
        <taxon>Bacillaceae</taxon>
        <taxon>Alkalihalobacterium</taxon>
    </lineage>
</organism>
<feature type="signal peptide" evidence="2">
    <location>
        <begin position="1"/>
        <end position="20"/>
    </location>
</feature>
<feature type="transmembrane region" description="Helical" evidence="1">
    <location>
        <begin position="272"/>
        <end position="292"/>
    </location>
</feature>
<feature type="transmembrane region" description="Helical" evidence="1">
    <location>
        <begin position="185"/>
        <end position="204"/>
    </location>
</feature>
<feature type="chain" id="PRO_5045093454" evidence="2">
    <location>
        <begin position="21"/>
        <end position="393"/>
    </location>
</feature>
<feature type="transmembrane region" description="Helical" evidence="1">
    <location>
        <begin position="211"/>
        <end position="229"/>
    </location>
</feature>
<feature type="transmembrane region" description="Helical" evidence="1">
    <location>
        <begin position="241"/>
        <end position="260"/>
    </location>
</feature>
<keyword evidence="2" id="KW-0732">Signal</keyword>
<dbReference type="InterPro" id="IPR011623">
    <property type="entry name" value="7TMR_DISM_rcpt_extracell_dom1"/>
</dbReference>